<evidence type="ECO:0000313" key="2">
    <source>
        <dbReference type="Proteomes" id="UP000261174"/>
    </source>
</evidence>
<dbReference type="Proteomes" id="UP000261174">
    <property type="component" value="Unassembled WGS sequence"/>
</dbReference>
<dbReference type="AlphaFoldDB" id="A0A3E1P5N1"/>
<evidence type="ECO:0000313" key="1">
    <source>
        <dbReference type="EMBL" id="RFM35414.1"/>
    </source>
</evidence>
<dbReference type="PANTHER" id="PTHR34817:SF1">
    <property type="entry name" value="NUCLEOTIDYLTRANSFERASE"/>
    <property type="match status" value="1"/>
</dbReference>
<dbReference type="Pfam" id="PF10127">
    <property type="entry name" value="RlaP"/>
    <property type="match status" value="1"/>
</dbReference>
<comment type="caution">
    <text evidence="1">The sequence shown here is derived from an EMBL/GenBank/DDBJ whole genome shotgun (WGS) entry which is preliminary data.</text>
</comment>
<accession>A0A3E1P5N1</accession>
<name>A0A3E1P5N1_9BACT</name>
<dbReference type="EMBL" id="QTJV01000002">
    <property type="protein sequence ID" value="RFM35414.1"/>
    <property type="molecule type" value="Genomic_DNA"/>
</dbReference>
<keyword evidence="1" id="KW-0808">Transferase</keyword>
<dbReference type="InterPro" id="IPR018775">
    <property type="entry name" value="RlaP"/>
</dbReference>
<reference evidence="1 2" key="1">
    <citation type="submission" date="2018-08" db="EMBL/GenBank/DDBJ databases">
        <title>Chitinophaga sp. K20C18050901, a novel bacterium isolated from forest soil.</title>
        <authorList>
            <person name="Wang C."/>
        </authorList>
    </citation>
    <scope>NUCLEOTIDE SEQUENCE [LARGE SCALE GENOMIC DNA]</scope>
    <source>
        <strain evidence="1 2">K20C18050901</strain>
    </source>
</reference>
<dbReference type="OrthoDB" id="243791at2"/>
<organism evidence="1 2">
    <name type="scientific">Chitinophaga silvisoli</name>
    <dbReference type="NCBI Taxonomy" id="2291814"/>
    <lineage>
        <taxon>Bacteria</taxon>
        <taxon>Pseudomonadati</taxon>
        <taxon>Bacteroidota</taxon>
        <taxon>Chitinophagia</taxon>
        <taxon>Chitinophagales</taxon>
        <taxon>Chitinophagaceae</taxon>
        <taxon>Chitinophaga</taxon>
    </lineage>
</organism>
<proteinExistence type="predicted"/>
<sequence>MTFEQLMNEPQHLLLKAISGSRSQQLHSATSDTDLKGIYVLPQQELYGFTYTPQVYNATNDEVYFEIGRFLELLQKNNPNILELLGTPESCVLFRHPLMELIKPEDFLSKLCKDTFAGYAASQIKKAKGLNKMINRPAEKERKAVPEFCYVIDENGSIPLATWLEKYHFRQEDCGLTSVPHFRDVYLIYHQPGASLKGIVSGDDANDVRVSSIPKGLSPVAVMQFNKDGYSVYCREYREYREWVENRNDVRFQNTLSHGKNYDAKNMMHTFRLLNMAEEIAVHKKVIVERPDRDFLLKIKGGGFEYKDLLEMVDEKLDRIEQLYEQSDLQEMPDEAKTNELLVTIRTEFYKH</sequence>
<keyword evidence="2" id="KW-1185">Reference proteome</keyword>
<dbReference type="GO" id="GO:0016740">
    <property type="term" value="F:transferase activity"/>
    <property type="evidence" value="ECO:0007669"/>
    <property type="project" value="UniProtKB-KW"/>
</dbReference>
<dbReference type="RefSeq" id="WP_116852892.1">
    <property type="nucleotide sequence ID" value="NZ_QTJV01000002.1"/>
</dbReference>
<dbReference type="PANTHER" id="PTHR34817">
    <property type="entry name" value="NUCLEOTIDYLTRANSFERASE"/>
    <property type="match status" value="1"/>
</dbReference>
<gene>
    <name evidence="1" type="ORF">DXN04_08470</name>
</gene>
<protein>
    <submittedName>
        <fullName evidence="1">Nucleotidyltransferase</fullName>
    </submittedName>
</protein>